<gene>
    <name evidence="10" type="primary">EOG090X0FS6</name>
</gene>
<proteinExistence type="evidence at transcript level"/>
<accession>A0A4Y7M894</accession>
<feature type="region of interest" description="Disordered" evidence="8">
    <location>
        <begin position="261"/>
        <end position="290"/>
    </location>
</feature>
<keyword evidence="4 9" id="KW-1133">Transmembrane helix</keyword>
<evidence type="ECO:0000256" key="9">
    <source>
        <dbReference type="SAM" id="Phobius"/>
    </source>
</evidence>
<feature type="compositionally biased region" description="Basic and acidic residues" evidence="8">
    <location>
        <begin position="261"/>
        <end position="276"/>
    </location>
</feature>
<keyword evidence="5 9" id="KW-0472">Membrane</keyword>
<feature type="compositionally biased region" description="Polar residues" evidence="8">
    <location>
        <begin position="277"/>
        <end position="290"/>
    </location>
</feature>
<dbReference type="AlphaFoldDB" id="A0A4Y7M894"/>
<dbReference type="PANTHER" id="PTHR13002">
    <property type="entry name" value="C3ORF1 PROTEIN-RELATED"/>
    <property type="match status" value="1"/>
</dbReference>
<dbReference type="GO" id="GO:0016020">
    <property type="term" value="C:membrane"/>
    <property type="evidence" value="ECO:0007669"/>
    <property type="project" value="UniProtKB-SubCell"/>
</dbReference>
<reference evidence="10" key="1">
    <citation type="submission" date="2018-08" db="EMBL/GenBank/DDBJ databases">
        <authorList>
            <person name="Cornetti L."/>
        </authorList>
    </citation>
    <scope>NUCLEOTIDE SEQUENCE</scope>
    <source>
        <strain evidence="10">PT-GA-1</strain>
    </source>
</reference>
<dbReference type="GO" id="GO:0032981">
    <property type="term" value="P:mitochondrial respiratory chain complex I assembly"/>
    <property type="evidence" value="ECO:0007669"/>
    <property type="project" value="InterPro"/>
</dbReference>
<sequence>MWRRIVPVRLGLTIFGVEIISNNDVIDPTSPTAQKLAEKANLHIQNETGWDRLKSIFENDEFSSLSPELDNVLTASTAGLFVGMFLGGIPASKNEYNDFINRNKASSFETHFEAKSKLQFSVTKAMAEGGWKVGWRLALFTGAFTFFTTAVSTYRNKSTVFEYSAGGLLAGSMYKLPMGPKAMISGGLAGAAMGTVAGVLTVGMMKLTGTTAEDLRYWKQGWKEASIREVTVENPQRKEAIGQLGIAHELQLAMKANLHSTDKEKIEKGESNKDVNEQNALPVTSKTLSS</sequence>
<dbReference type="Pfam" id="PF02466">
    <property type="entry name" value="Tim17"/>
    <property type="match status" value="1"/>
</dbReference>
<keyword evidence="3 9" id="KW-0812">Transmembrane</keyword>
<feature type="transmembrane region" description="Helical" evidence="9">
    <location>
        <begin position="182"/>
        <end position="202"/>
    </location>
</feature>
<evidence type="ECO:0000256" key="1">
    <source>
        <dbReference type="ARBA" id="ARBA00004141"/>
    </source>
</evidence>
<dbReference type="GO" id="GO:0005739">
    <property type="term" value="C:mitochondrion"/>
    <property type="evidence" value="ECO:0007669"/>
    <property type="project" value="TreeGrafter"/>
</dbReference>
<dbReference type="EMBL" id="LR006464">
    <property type="protein sequence ID" value="SVE76083.1"/>
    <property type="molecule type" value="mRNA"/>
</dbReference>
<comment type="similarity">
    <text evidence="2">Belongs to the Tim17/Tim22/Tim23 family.</text>
</comment>
<evidence type="ECO:0000256" key="6">
    <source>
        <dbReference type="ARBA" id="ARBA00040778"/>
    </source>
</evidence>
<protein>
    <recommendedName>
        <fullName evidence="6">Complex I assembly factor TIMMDC1, mitochondrial</fullName>
    </recommendedName>
    <alternativeName>
        <fullName evidence="7">Translocase of inner mitochondrial membrane domain-containing protein 1</fullName>
    </alternativeName>
</protein>
<dbReference type="PANTHER" id="PTHR13002:SF1">
    <property type="entry name" value="COMPLEX I ASSEMBLY FACTOR TIMMDC1, MITOCHONDRIAL"/>
    <property type="match status" value="1"/>
</dbReference>
<evidence type="ECO:0000256" key="7">
    <source>
        <dbReference type="ARBA" id="ARBA00041344"/>
    </source>
</evidence>
<evidence type="ECO:0000256" key="5">
    <source>
        <dbReference type="ARBA" id="ARBA00023136"/>
    </source>
</evidence>
<name>A0A4Y7M894_9CRUS</name>
<evidence type="ECO:0000313" key="10">
    <source>
        <dbReference type="EMBL" id="SVE76083.1"/>
    </source>
</evidence>
<evidence type="ECO:0000256" key="4">
    <source>
        <dbReference type="ARBA" id="ARBA00022989"/>
    </source>
</evidence>
<evidence type="ECO:0000256" key="2">
    <source>
        <dbReference type="ARBA" id="ARBA00008444"/>
    </source>
</evidence>
<evidence type="ECO:0000256" key="3">
    <source>
        <dbReference type="ARBA" id="ARBA00022692"/>
    </source>
</evidence>
<evidence type="ECO:0000256" key="8">
    <source>
        <dbReference type="SAM" id="MobiDB-lite"/>
    </source>
</evidence>
<feature type="transmembrane region" description="Helical" evidence="9">
    <location>
        <begin position="133"/>
        <end position="154"/>
    </location>
</feature>
<dbReference type="InterPro" id="IPR055299">
    <property type="entry name" value="TIMMDC1"/>
</dbReference>
<organism evidence="10">
    <name type="scientific">Daphnia hispanica</name>
    <dbReference type="NCBI Taxonomy" id="575233"/>
    <lineage>
        <taxon>Eukaryota</taxon>
        <taxon>Metazoa</taxon>
        <taxon>Ecdysozoa</taxon>
        <taxon>Arthropoda</taxon>
        <taxon>Crustacea</taxon>
        <taxon>Branchiopoda</taxon>
        <taxon>Diplostraca</taxon>
        <taxon>Cladocera</taxon>
        <taxon>Anomopoda</taxon>
        <taxon>Daphniidae</taxon>
        <taxon>Daphnia</taxon>
    </lineage>
</organism>
<comment type="subcellular location">
    <subcellularLocation>
        <location evidence="1">Membrane</location>
        <topology evidence="1">Multi-pass membrane protein</topology>
    </subcellularLocation>
</comment>